<reference evidence="8 9" key="1">
    <citation type="submission" date="2019-12" db="EMBL/GenBank/DDBJ databases">
        <title>The draft genomic sequence of strain Chitinophaga oryziterrae JCM 16595.</title>
        <authorList>
            <person name="Zhang X."/>
        </authorList>
    </citation>
    <scope>NUCLEOTIDE SEQUENCE [LARGE SCALE GENOMIC DNA]</scope>
    <source>
        <strain evidence="8 9">JCM 16595</strain>
    </source>
</reference>
<dbReference type="Pfam" id="PF07980">
    <property type="entry name" value="SusD_RagB"/>
    <property type="match status" value="1"/>
</dbReference>
<dbReference type="Pfam" id="PF14322">
    <property type="entry name" value="SusD-like_3"/>
    <property type="match status" value="1"/>
</dbReference>
<evidence type="ECO:0000313" key="8">
    <source>
        <dbReference type="EMBL" id="MVT42021.1"/>
    </source>
</evidence>
<name>A0A6N8JBV5_9BACT</name>
<protein>
    <submittedName>
        <fullName evidence="8">RagB/SusD family nutrient uptake outer membrane protein</fullName>
    </submittedName>
</protein>
<dbReference type="AlphaFoldDB" id="A0A6N8JBV5"/>
<evidence type="ECO:0000256" key="5">
    <source>
        <dbReference type="ARBA" id="ARBA00023237"/>
    </source>
</evidence>
<gene>
    <name evidence="8" type="ORF">GO495_15625</name>
</gene>
<feature type="domain" description="RagB/SusD" evidence="6">
    <location>
        <begin position="306"/>
        <end position="459"/>
    </location>
</feature>
<keyword evidence="3" id="KW-0732">Signal</keyword>
<sequence length="459" mass="50985">MQPKILLYTTLIITMVSCKKIVAIDPPKSELVINTVFSSDAIAEQAIAGLYASLLAGYASGDLTSITYLAGLSSDELIPGSGGGIDFYNNAILSNNAVISTLWSDPYKEIYIANSILKGLNLQTTNISQTLRQQLSGEARFVRAFSYFCLINLFGDVPLTLTTDYNINENIARTSKEVVYDQIITDLKDAQNLLSGDYIKNERVRANKWVATALLARVYLYRGQWSDAEIQASAVIGNNATFNFCPLDKVFLMNSNEAIWQLSRVDANSADAATFVISATNPVNATIRPSVVASFDPADKRKTSWITSRTYNGNTYYYPTKYKATEVTPVTEYTTILRLAEQYLIRAEARVWQGKLTVAASDISVLRRRAGLANITASTKEAMLAMIEKERVFELFTEWGHRWFDLKRSPSLTIAGNTRADDLLKPLEKSWQSTDTLYPIPLDQLLKDPAMANAQNPGY</sequence>
<comment type="subcellular location">
    <subcellularLocation>
        <location evidence="1">Cell outer membrane</location>
    </subcellularLocation>
</comment>
<dbReference type="InterPro" id="IPR012944">
    <property type="entry name" value="SusD_RagB_dom"/>
</dbReference>
<accession>A0A6N8JBV5</accession>
<dbReference type="CDD" id="cd08977">
    <property type="entry name" value="SusD"/>
    <property type="match status" value="1"/>
</dbReference>
<evidence type="ECO:0000256" key="2">
    <source>
        <dbReference type="ARBA" id="ARBA00006275"/>
    </source>
</evidence>
<dbReference type="Gene3D" id="1.25.40.390">
    <property type="match status" value="1"/>
</dbReference>
<evidence type="ECO:0000256" key="1">
    <source>
        <dbReference type="ARBA" id="ARBA00004442"/>
    </source>
</evidence>
<proteinExistence type="inferred from homology"/>
<dbReference type="PROSITE" id="PS51257">
    <property type="entry name" value="PROKAR_LIPOPROTEIN"/>
    <property type="match status" value="1"/>
</dbReference>
<dbReference type="RefSeq" id="WP_157300657.1">
    <property type="nucleotide sequence ID" value="NZ_BAAAZB010000005.1"/>
</dbReference>
<evidence type="ECO:0000256" key="4">
    <source>
        <dbReference type="ARBA" id="ARBA00023136"/>
    </source>
</evidence>
<dbReference type="GO" id="GO:0009279">
    <property type="term" value="C:cell outer membrane"/>
    <property type="evidence" value="ECO:0007669"/>
    <property type="project" value="UniProtKB-SubCell"/>
</dbReference>
<dbReference type="InterPro" id="IPR033985">
    <property type="entry name" value="SusD-like_N"/>
</dbReference>
<dbReference type="Proteomes" id="UP000468388">
    <property type="component" value="Unassembled WGS sequence"/>
</dbReference>
<evidence type="ECO:0000256" key="3">
    <source>
        <dbReference type="ARBA" id="ARBA00022729"/>
    </source>
</evidence>
<comment type="caution">
    <text evidence="8">The sequence shown here is derived from an EMBL/GenBank/DDBJ whole genome shotgun (WGS) entry which is preliminary data.</text>
</comment>
<dbReference type="EMBL" id="WRXO01000004">
    <property type="protein sequence ID" value="MVT42021.1"/>
    <property type="molecule type" value="Genomic_DNA"/>
</dbReference>
<organism evidence="8 9">
    <name type="scientific">Chitinophaga oryziterrae</name>
    <dbReference type="NCBI Taxonomy" id="1031224"/>
    <lineage>
        <taxon>Bacteria</taxon>
        <taxon>Pseudomonadati</taxon>
        <taxon>Bacteroidota</taxon>
        <taxon>Chitinophagia</taxon>
        <taxon>Chitinophagales</taxon>
        <taxon>Chitinophagaceae</taxon>
        <taxon>Chitinophaga</taxon>
    </lineage>
</organism>
<keyword evidence="9" id="KW-1185">Reference proteome</keyword>
<keyword evidence="5" id="KW-0998">Cell outer membrane</keyword>
<comment type="similarity">
    <text evidence="2">Belongs to the SusD family.</text>
</comment>
<dbReference type="InterPro" id="IPR011990">
    <property type="entry name" value="TPR-like_helical_dom_sf"/>
</dbReference>
<evidence type="ECO:0000259" key="7">
    <source>
        <dbReference type="Pfam" id="PF14322"/>
    </source>
</evidence>
<keyword evidence="4" id="KW-0472">Membrane</keyword>
<dbReference type="SUPFAM" id="SSF48452">
    <property type="entry name" value="TPR-like"/>
    <property type="match status" value="1"/>
</dbReference>
<dbReference type="OrthoDB" id="625727at2"/>
<evidence type="ECO:0000259" key="6">
    <source>
        <dbReference type="Pfam" id="PF07980"/>
    </source>
</evidence>
<feature type="domain" description="SusD-like N-terminal" evidence="7">
    <location>
        <begin position="34"/>
        <end position="220"/>
    </location>
</feature>
<evidence type="ECO:0000313" key="9">
    <source>
        <dbReference type="Proteomes" id="UP000468388"/>
    </source>
</evidence>